<proteinExistence type="predicted"/>
<dbReference type="AlphaFoldDB" id="A0A9X4RX74"/>
<keyword evidence="2" id="KW-0812">Transmembrane</keyword>
<evidence type="ECO:0000256" key="3">
    <source>
        <dbReference type="SAM" id="SignalP"/>
    </source>
</evidence>
<dbReference type="EMBL" id="JANCMU010000002">
    <property type="protein sequence ID" value="MDG4945764.1"/>
    <property type="molecule type" value="Genomic_DNA"/>
</dbReference>
<comment type="caution">
    <text evidence="4">The sequence shown here is derived from an EMBL/GenBank/DDBJ whole genome shotgun (WGS) entry which is preliminary data.</text>
</comment>
<feature type="transmembrane region" description="Helical" evidence="2">
    <location>
        <begin position="158"/>
        <end position="181"/>
    </location>
</feature>
<feature type="chain" id="PRO_5040766210" evidence="3">
    <location>
        <begin position="19"/>
        <end position="380"/>
    </location>
</feature>
<feature type="region of interest" description="Disordered" evidence="1">
    <location>
        <begin position="216"/>
        <end position="248"/>
    </location>
</feature>
<evidence type="ECO:0000313" key="4">
    <source>
        <dbReference type="EMBL" id="MDG4945764.1"/>
    </source>
</evidence>
<feature type="signal peptide" evidence="3">
    <location>
        <begin position="1"/>
        <end position="18"/>
    </location>
</feature>
<evidence type="ECO:0000256" key="1">
    <source>
        <dbReference type="SAM" id="MobiDB-lite"/>
    </source>
</evidence>
<sequence length="380" mass="44391">MKKYIFFLFLVIFSWANAQIDEKIKFDVVKEFTQKFLEAQKDTYNHNDLKNYQKEIKPKLDTITSIGELEELLIKNDFKNTYENVVARLYDLNFNGEYDDLAEDAKSLMQDKVDINDIYLTLSMISEDVHVEQVEHNELEESPASEAETEIKNEIPKYVLVLLAIFILSTLILSVLCFILFKELKNYKSVVSKINLEPMGTNKKNFDQNHNNRSKEIYEKPQENPDIEKENDELNNIPDNDTSSNYIPETPVVVELPVDKSDLETKSTINEPTVEEVKEKYAPKLIGEGWELLSDYPKSSTLYHLKKTSNDEFSFEIYEYVEKRVLNEVSNFPDQTLYNACFNQNSNLDFKNEIKTLKQGRIVKKEDLYVVVEKAVIKFE</sequence>
<reference evidence="4" key="1">
    <citation type="submission" date="2022-07" db="EMBL/GenBank/DDBJ databases">
        <title>Description and genome-wide analysis of Profundicola chukchiensis gen. nov., sp. nov., marine bacteria isolated from bottom sediments of the Chukchi Sea.</title>
        <authorList>
            <person name="Romanenko L."/>
            <person name="Otstavnykh N."/>
            <person name="Kurilenko V."/>
            <person name="Eremeev V."/>
            <person name="Velansky P."/>
            <person name="Mikhailov V."/>
            <person name="Isaeva M."/>
        </authorList>
    </citation>
    <scope>NUCLEOTIDE SEQUENCE</scope>
    <source>
        <strain evidence="4">KMM 9713</strain>
    </source>
</reference>
<keyword evidence="5" id="KW-1185">Reference proteome</keyword>
<dbReference type="Proteomes" id="UP001152599">
    <property type="component" value="Unassembled WGS sequence"/>
</dbReference>
<evidence type="ECO:0000313" key="5">
    <source>
        <dbReference type="Proteomes" id="UP001152599"/>
    </source>
</evidence>
<feature type="compositionally biased region" description="Basic and acidic residues" evidence="1">
    <location>
        <begin position="216"/>
        <end position="228"/>
    </location>
</feature>
<keyword evidence="2" id="KW-0472">Membrane</keyword>
<keyword evidence="2" id="KW-1133">Transmembrane helix</keyword>
<dbReference type="RefSeq" id="WP_304420328.1">
    <property type="nucleotide sequence ID" value="NZ_JANCMU010000002.1"/>
</dbReference>
<name>A0A9X4RX74_9FLAO</name>
<evidence type="ECO:0000256" key="2">
    <source>
        <dbReference type="SAM" id="Phobius"/>
    </source>
</evidence>
<gene>
    <name evidence="4" type="ORF">NMK71_05000</name>
</gene>
<accession>A0A9X4RX74</accession>
<protein>
    <submittedName>
        <fullName evidence="4">Uncharacterized protein</fullName>
    </submittedName>
</protein>
<feature type="compositionally biased region" description="Polar residues" evidence="1">
    <location>
        <begin position="237"/>
        <end position="247"/>
    </location>
</feature>
<keyword evidence="3" id="KW-0732">Signal</keyword>
<organism evidence="4 5">
    <name type="scientific">Profundicola chukchiensis</name>
    <dbReference type="NCBI Taxonomy" id="2961959"/>
    <lineage>
        <taxon>Bacteria</taxon>
        <taxon>Pseudomonadati</taxon>
        <taxon>Bacteroidota</taxon>
        <taxon>Flavobacteriia</taxon>
        <taxon>Flavobacteriales</taxon>
        <taxon>Weeksellaceae</taxon>
        <taxon>Profundicola</taxon>
    </lineage>
</organism>